<dbReference type="EnsemblMetazoa" id="AALB004206-RA">
    <property type="protein sequence ID" value="AALB004206-PA"/>
    <property type="gene ID" value="AALB004206"/>
</dbReference>
<dbReference type="AlphaFoldDB" id="A0A182FCH1"/>
<organism evidence="9 10">
    <name type="scientific">Anopheles albimanus</name>
    <name type="common">New world malaria mosquito</name>
    <dbReference type="NCBI Taxonomy" id="7167"/>
    <lineage>
        <taxon>Eukaryota</taxon>
        <taxon>Metazoa</taxon>
        <taxon>Ecdysozoa</taxon>
        <taxon>Arthropoda</taxon>
        <taxon>Hexapoda</taxon>
        <taxon>Insecta</taxon>
        <taxon>Pterygota</taxon>
        <taxon>Neoptera</taxon>
        <taxon>Endopterygota</taxon>
        <taxon>Diptera</taxon>
        <taxon>Nematocera</taxon>
        <taxon>Culicoidea</taxon>
        <taxon>Culicidae</taxon>
        <taxon>Anophelinae</taxon>
        <taxon>Anopheles</taxon>
    </lineage>
</organism>
<dbReference type="STRING" id="7167.A0A182FCH1"/>
<evidence type="ECO:0000259" key="7">
    <source>
        <dbReference type="Pfam" id="PF12657"/>
    </source>
</evidence>
<dbReference type="GO" id="GO:0000045">
    <property type="term" value="P:autophagosome assembly"/>
    <property type="evidence" value="ECO:0007669"/>
    <property type="project" value="TreeGrafter"/>
</dbReference>
<reference evidence="9 10" key="1">
    <citation type="journal article" date="2017" name="G3 (Bethesda)">
        <title>The Physical Genome Mapping of Anopheles albimanus Corrected Scaffold Misassemblies and Identified Interarm Rearrangements in Genus Anopheles.</title>
        <authorList>
            <person name="Artemov G.N."/>
            <person name="Peery A.N."/>
            <person name="Jiang X."/>
            <person name="Tu Z."/>
            <person name="Stegniy V.N."/>
            <person name="Sharakhova M.V."/>
            <person name="Sharakhov I.V."/>
        </authorList>
    </citation>
    <scope>NUCLEOTIDE SEQUENCE [LARGE SCALE GENOMIC DNA]</scope>
    <source>
        <strain evidence="9 10">ALBI9_A</strain>
    </source>
</reference>
<dbReference type="Pfam" id="PF12660">
    <property type="entry name" value="zf-TFIIIC"/>
    <property type="match status" value="1"/>
</dbReference>
<evidence type="ECO:0000256" key="1">
    <source>
        <dbReference type="ARBA" id="ARBA00005696"/>
    </source>
</evidence>
<dbReference type="GO" id="GO:0032446">
    <property type="term" value="P:protein modification by small protein conjugation"/>
    <property type="evidence" value="ECO:0007669"/>
    <property type="project" value="TreeGrafter"/>
</dbReference>
<proteinExistence type="inferred from homology"/>
<dbReference type="Pfam" id="PF03987">
    <property type="entry name" value="Autophagy_act_C"/>
    <property type="match status" value="1"/>
</dbReference>
<dbReference type="VEuPathDB" id="VectorBase:AALB004206"/>
<evidence type="ECO:0000256" key="4">
    <source>
        <dbReference type="ARBA" id="ARBA00022786"/>
    </source>
</evidence>
<dbReference type="GO" id="GO:0000422">
    <property type="term" value="P:autophagy of mitochondrion"/>
    <property type="evidence" value="ECO:0007669"/>
    <property type="project" value="TreeGrafter"/>
</dbReference>
<comment type="similarity">
    <text evidence="1">Belongs to the ATG10 family.</text>
</comment>
<dbReference type="PANTHER" id="PTHR14957">
    <property type="entry name" value="UBIQUITIN-LIKE-CONJUGATING ENZYME ATG10"/>
    <property type="match status" value="1"/>
</dbReference>
<evidence type="ECO:0000256" key="6">
    <source>
        <dbReference type="ARBA" id="ARBA00029833"/>
    </source>
</evidence>
<name>A0A182FCH1_ANOAL</name>
<evidence type="ECO:0000259" key="8">
    <source>
        <dbReference type="Pfam" id="PF12660"/>
    </source>
</evidence>
<sequence length="871" mass="99555">MNRSEFVQHCLKFVETSQELNDNWEFVSTPNCEDYLRTTKLFRTKESICKQPELNSDEMSELDHHDPSGAIVPALKDEVYMIEYHVVYSLSYQVPVLYLNIQDSRGKILNLPSAWKLLEACKGFGTKGIYQALTQTEHPILYRPYLCIHPCKTQDIFDSLPSTKQPIVTFLSTYGPLVKLDIDPRYAQTHGHVAASRMEINELQMMQFAEEIIQPFAISCVDDMMTISTKEHTCVLQLKYRHLAEDNVMNYEFSRIKCSTEKPTGRLNADEIAIYRASSREERRRIMLDQTLFPYVAKVYINSQQSWPSPQGIFIDTPREQLVASLTNLGQLTIYRQDGNWLSNWQQYVNLSECWMQHVYNNRVIEAFEELRATADDVLITSFCWPQQVRRHPLLISFGTKSGKLVICHLLPTAGVEIVHVHQEAETPVLLKHVTMKTEEENLLVVGLQSGRVALYKFRSASQLTGFNRMATLFEEDIPITAIECEIDHEYRQLLLVVVKGTYILALQASFDGKILASTTLDLENFMITGLQQLKKRQYVACTMPGALFHVSIVEGARLTMEKSMIKNRLNIDSYALYGLAASRNRACWTFVAYPSRRFDHLGIRYPTVIFLAKFTHRNAMEILLANETRLLTDFYDAAEVVRFDGSRDTDVLSLVEQSLTHAGMNVSDPYYLKLRMTILGAKIARNKKRSMAITDGLITQYQFICSLLQALSACTVLNHLTQLAADRPLNKLQQLTFRCLRRFTSSILEEPFPEGIEDVEADAKEKLRNDLSRSDRLCSIEGSPPTEMCTFCDAAIDESKGTCADDHVVLRCLLTKVQIPIEELESICPMCQQYCISADRLMKLLATDRKPPSFDYRTCHVCDVLFASIK</sequence>
<dbReference type="InterPro" id="IPR024761">
    <property type="entry name" value="TFIIIC_delta_N"/>
</dbReference>
<feature type="domain" description="Transcription factor IIIC putative zinc-finger" evidence="8">
    <location>
        <begin position="787"/>
        <end position="845"/>
    </location>
</feature>
<protein>
    <recommendedName>
        <fullName evidence="2">Ubiquitin-like-conjugating enzyme ATG10</fullName>
    </recommendedName>
    <alternativeName>
        <fullName evidence="6">Autophagy-related protein 10</fullName>
    </alternativeName>
</protein>
<dbReference type="Gene3D" id="3.30.1460.50">
    <property type="match status" value="1"/>
</dbReference>
<dbReference type="InterPro" id="IPR024764">
    <property type="entry name" value="TFIIIC_Znf"/>
</dbReference>
<dbReference type="InterPro" id="IPR007135">
    <property type="entry name" value="Atg3/Atg10"/>
</dbReference>
<evidence type="ECO:0000313" key="10">
    <source>
        <dbReference type="Proteomes" id="UP000069272"/>
    </source>
</evidence>
<reference evidence="9" key="2">
    <citation type="submission" date="2022-08" db="UniProtKB">
        <authorList>
            <consortium name="EnsemblMetazoa"/>
        </authorList>
    </citation>
    <scope>IDENTIFICATION</scope>
    <source>
        <strain evidence="9">STECLA/ALBI9_A</strain>
    </source>
</reference>
<dbReference type="VEuPathDB" id="VectorBase:AALB20_030107"/>
<evidence type="ECO:0000256" key="2">
    <source>
        <dbReference type="ARBA" id="ARBA00021099"/>
    </source>
</evidence>
<keyword evidence="10" id="KW-1185">Reference proteome</keyword>
<evidence type="ECO:0000256" key="5">
    <source>
        <dbReference type="ARBA" id="ARBA00023006"/>
    </source>
</evidence>
<dbReference type="GO" id="GO:0005829">
    <property type="term" value="C:cytosol"/>
    <property type="evidence" value="ECO:0007669"/>
    <property type="project" value="TreeGrafter"/>
</dbReference>
<dbReference type="PANTHER" id="PTHR14957:SF1">
    <property type="entry name" value="UBIQUITIN-LIKE-CONJUGATING ENZYME ATG10"/>
    <property type="match status" value="1"/>
</dbReference>
<keyword evidence="4" id="KW-0833">Ubl conjugation pathway</keyword>
<keyword evidence="3" id="KW-0808">Transferase</keyword>
<evidence type="ECO:0000256" key="3">
    <source>
        <dbReference type="ARBA" id="ARBA00022679"/>
    </source>
</evidence>
<feature type="domain" description="Transcription factor IIIC 90kDa subunit N-terminal" evidence="7">
    <location>
        <begin position="226"/>
        <end position="590"/>
    </location>
</feature>
<dbReference type="Pfam" id="PF12657">
    <property type="entry name" value="TFIIIC_delta"/>
    <property type="match status" value="1"/>
</dbReference>
<accession>A0A182FCH1</accession>
<dbReference type="Proteomes" id="UP000069272">
    <property type="component" value="Chromosome 3L"/>
</dbReference>
<evidence type="ECO:0000313" key="9">
    <source>
        <dbReference type="EnsemblMetazoa" id="AALB004206-PA"/>
    </source>
</evidence>
<keyword evidence="5" id="KW-0072">Autophagy</keyword>
<dbReference type="GO" id="GO:0061651">
    <property type="term" value="F:Atg12 conjugating enzyme activity"/>
    <property type="evidence" value="ECO:0007669"/>
    <property type="project" value="TreeGrafter"/>
</dbReference>